<protein>
    <submittedName>
        <fullName evidence="1">ROK family transcriptional regulator</fullName>
    </submittedName>
</protein>
<dbReference type="SUPFAM" id="SSF46785">
    <property type="entry name" value="Winged helix' DNA-binding domain"/>
    <property type="match status" value="1"/>
</dbReference>
<dbReference type="InterPro" id="IPR000600">
    <property type="entry name" value="ROK"/>
</dbReference>
<reference evidence="1 2" key="1">
    <citation type="submission" date="2020-05" db="EMBL/GenBank/DDBJ databases">
        <title>Gimesia benthica sp. nov., a novel planctomycete isolated from a deep-sea water sample of the Northwest Indian Ocean.</title>
        <authorList>
            <person name="Wang J."/>
            <person name="Ruan C."/>
            <person name="Song L."/>
            <person name="Zhu Y."/>
            <person name="Li A."/>
            <person name="Zheng X."/>
            <person name="Wang L."/>
            <person name="Lu Z."/>
            <person name="Huang Y."/>
            <person name="Du W."/>
            <person name="Zhou Y."/>
            <person name="Huang L."/>
            <person name="Dai X."/>
        </authorList>
    </citation>
    <scope>NUCLEOTIDE SEQUENCE [LARGE SCALE GENOMIC DNA]</scope>
    <source>
        <strain evidence="1 2">YYQ-30</strain>
    </source>
</reference>
<dbReference type="CDD" id="cd23763">
    <property type="entry name" value="ASKHA_ATPase_ROK"/>
    <property type="match status" value="1"/>
</dbReference>
<dbReference type="GO" id="GO:0019262">
    <property type="term" value="P:N-acetylneuraminate catabolic process"/>
    <property type="evidence" value="ECO:0007669"/>
    <property type="project" value="TreeGrafter"/>
</dbReference>
<dbReference type="AlphaFoldDB" id="A0A849L5Z5"/>
<sequence>MREHNERLVLTLLRRRANLAKADIARETGLSPQTASRLIGTLESEGLILRGKPQRGRIGQPSVPLSLNPEGAFFLGLKVGRRTTEMVVTDFMGRILDREKRLYGYPDFDAVMEFARGSAAALCARMPAGHRDRVAGLGVAMPFHLWNWAAMIGVAPERMANWQTRDLGAELRAVLSIPVFVQNDASAAASAELVFSRKPLPASFLCFYLAFFVGGGLALGNRLYTGATGNAAGFGPLLVPDLDGVIRPLIDIASLASLEQSLQQEGCDTVQLWRAPEGWDLPQATLEAWVRRAAHGLAHAILATQTILDLEAVLIDGWLPRALLDRLTTQIRADLDAIDMTGMARPDVGAGTVGVDARALGAASLPLSARFLVD</sequence>
<dbReference type="SUPFAM" id="SSF53067">
    <property type="entry name" value="Actin-like ATPase domain"/>
    <property type="match status" value="1"/>
</dbReference>
<comment type="caution">
    <text evidence="1">The sequence shown here is derived from an EMBL/GenBank/DDBJ whole genome shotgun (WGS) entry which is preliminary data.</text>
</comment>
<dbReference type="GO" id="GO:0009384">
    <property type="term" value="F:N-acylmannosamine kinase activity"/>
    <property type="evidence" value="ECO:0007669"/>
    <property type="project" value="TreeGrafter"/>
</dbReference>
<name>A0A849L5Z5_9RHOB</name>
<keyword evidence="2" id="KW-1185">Reference proteome</keyword>
<dbReference type="InterPro" id="IPR036390">
    <property type="entry name" value="WH_DNA-bd_sf"/>
</dbReference>
<evidence type="ECO:0000313" key="2">
    <source>
        <dbReference type="Proteomes" id="UP000572377"/>
    </source>
</evidence>
<dbReference type="PANTHER" id="PTHR18964">
    <property type="entry name" value="ROK (REPRESSOR, ORF, KINASE) FAMILY"/>
    <property type="match status" value="1"/>
</dbReference>
<dbReference type="InterPro" id="IPR043129">
    <property type="entry name" value="ATPase_NBD"/>
</dbReference>
<dbReference type="Proteomes" id="UP000572377">
    <property type="component" value="Unassembled WGS sequence"/>
</dbReference>
<organism evidence="1 2">
    <name type="scientific">Halovulum dunhuangense</name>
    <dbReference type="NCBI Taxonomy" id="1505036"/>
    <lineage>
        <taxon>Bacteria</taxon>
        <taxon>Pseudomonadati</taxon>
        <taxon>Pseudomonadota</taxon>
        <taxon>Alphaproteobacteria</taxon>
        <taxon>Rhodobacterales</taxon>
        <taxon>Paracoccaceae</taxon>
        <taxon>Halovulum</taxon>
    </lineage>
</organism>
<dbReference type="InterPro" id="IPR036388">
    <property type="entry name" value="WH-like_DNA-bd_sf"/>
</dbReference>
<dbReference type="EMBL" id="JABFBC010000003">
    <property type="protein sequence ID" value="NNU81819.1"/>
    <property type="molecule type" value="Genomic_DNA"/>
</dbReference>
<gene>
    <name evidence="1" type="ORF">HMH01_15385</name>
</gene>
<dbReference type="Pfam" id="PF13412">
    <property type="entry name" value="HTH_24"/>
    <property type="match status" value="1"/>
</dbReference>
<evidence type="ECO:0000313" key="1">
    <source>
        <dbReference type="EMBL" id="NNU81819.1"/>
    </source>
</evidence>
<dbReference type="PANTHER" id="PTHR18964:SF169">
    <property type="entry name" value="N-ACETYLMANNOSAMINE KINASE"/>
    <property type="match status" value="1"/>
</dbReference>
<dbReference type="Gene3D" id="3.30.420.40">
    <property type="match status" value="2"/>
</dbReference>
<dbReference type="Gene3D" id="1.10.10.10">
    <property type="entry name" value="Winged helix-like DNA-binding domain superfamily/Winged helix DNA-binding domain"/>
    <property type="match status" value="1"/>
</dbReference>
<proteinExistence type="predicted"/>
<dbReference type="Pfam" id="PF00480">
    <property type="entry name" value="ROK"/>
    <property type="match status" value="1"/>
</dbReference>
<accession>A0A849L5Z5</accession>